<dbReference type="EC" id="2.4.1.16" evidence="2"/>
<feature type="transmembrane region" description="Helical" evidence="12">
    <location>
        <begin position="744"/>
        <end position="762"/>
    </location>
</feature>
<evidence type="ECO:0000256" key="3">
    <source>
        <dbReference type="ARBA" id="ARBA00022475"/>
    </source>
</evidence>
<evidence type="ECO:0000256" key="1">
    <source>
        <dbReference type="ARBA" id="ARBA00004651"/>
    </source>
</evidence>
<feature type="region of interest" description="Disordered" evidence="11">
    <location>
        <begin position="808"/>
        <end position="893"/>
    </location>
</feature>
<keyword evidence="6 12" id="KW-0812">Transmembrane</keyword>
<sequence length="893" mass="104555">MDKSQTKEINYKHLKPINIILNPKFESGELQEQGLYQPITIYDKPIEPEKLKDSNEDFLQEVNGLLNRKDFDEDNGYTKNSRVISPQDGIMYYYSKNKGQINARLEGGQIMNFSKIKMLICVTMYAEDRKMLEKTLKGIQKNVRNFNLQYNISPEQIVVVVLQDGIMKMQEEMVDFFCEKDIKRWNKQGLDEQQREVSKKDTVKRRRQLINYENNLYKNPKTGKNQRVDLNNGLPPSLPKKIALLYQEQENFFPLDSDFDNFPLTCLYLHKHLNAKKLSSHLWFFEGFCRQFQPKYCAFIDVGTIPNEFGLVKYFEALEGDQNIGGVSGFLGIEQEKSQRELKEEEEMDQKLLTQSEQEWIKEGYFEVKYYQDGGKEVIVQQKQTNQEQNKEILSEKQKQEKEEEQKLLIQKQKYANKNRKRLLRFSLENAQLFEYTISHIIDKNFESYLGFLHVLPGAWSAYRYDALAKGNLYRENLLQKRYLKQILNPGLGVGDYKEANMYLAEDRILCLGIFCQVNSNYSLKYIPDAVAETDPVQTFEEFLNQRRRWINSSWFALEYVLRNYATDLEFSAHNMWTKTISLPFNMLVAQLGQLNMYYLLGLYLFVVCTIFSQLVNALAVQFNSDIKDFEDLNKEDQKMQLKVNNSARTMSGFISCFGFFTFLGLLALGFIKVFNLFTPAVTRRAWHIIKSTCAYLFYSATYFNTLVIFSFCNIDDVTWGTKGITSGEVNDYYLSKIQFVSSWIFQNSLLCFLLVLFNSLTASTQIRQFSQEYSYLNLSQLKENNLLASQLKLNQSQLQQFNKNNLNNLNTSQNLKGKQNSGQSQNTSQNQNQNQNLSYPQSQSPRNLQREKQGIVLEEDSEEEESKHNLFDDKNNDNNQEEEEEEEEDKLI</sequence>
<feature type="compositionally biased region" description="Acidic residues" evidence="11">
    <location>
        <begin position="880"/>
        <end position="893"/>
    </location>
</feature>
<feature type="transmembrane region" description="Helical" evidence="12">
    <location>
        <begin position="693"/>
        <end position="712"/>
    </location>
</feature>
<dbReference type="GO" id="GO:0071555">
    <property type="term" value="P:cell wall organization"/>
    <property type="evidence" value="ECO:0007669"/>
    <property type="project" value="UniProtKB-KW"/>
</dbReference>
<feature type="transmembrane region" description="Helical" evidence="12">
    <location>
        <begin position="651"/>
        <end position="672"/>
    </location>
</feature>
<accession>A0A0V0QAI6</accession>
<keyword evidence="14" id="KW-1185">Reference proteome</keyword>
<dbReference type="GO" id="GO:0004100">
    <property type="term" value="F:chitin synthase activity"/>
    <property type="evidence" value="ECO:0007669"/>
    <property type="project" value="UniProtKB-EC"/>
</dbReference>
<dbReference type="OrthoDB" id="26569at2759"/>
<comment type="caution">
    <text evidence="13">The sequence shown here is derived from an EMBL/GenBank/DDBJ whole genome shotgun (WGS) entry which is preliminary data.</text>
</comment>
<feature type="coiled-coil region" evidence="10">
    <location>
        <begin position="383"/>
        <end position="414"/>
    </location>
</feature>
<dbReference type="GO" id="GO:0006031">
    <property type="term" value="P:chitin biosynthetic process"/>
    <property type="evidence" value="ECO:0007669"/>
    <property type="project" value="TreeGrafter"/>
</dbReference>
<keyword evidence="9" id="KW-0961">Cell wall biogenesis/degradation</keyword>
<keyword evidence="5" id="KW-0808">Transferase</keyword>
<dbReference type="AlphaFoldDB" id="A0A0V0QAI6"/>
<evidence type="ECO:0000313" key="13">
    <source>
        <dbReference type="EMBL" id="KRW99162.1"/>
    </source>
</evidence>
<feature type="compositionally biased region" description="Basic and acidic residues" evidence="11">
    <location>
        <begin position="866"/>
        <end position="877"/>
    </location>
</feature>
<organism evidence="13 14">
    <name type="scientific">Pseudocohnilembus persalinus</name>
    <name type="common">Ciliate</name>
    <dbReference type="NCBI Taxonomy" id="266149"/>
    <lineage>
        <taxon>Eukaryota</taxon>
        <taxon>Sar</taxon>
        <taxon>Alveolata</taxon>
        <taxon>Ciliophora</taxon>
        <taxon>Intramacronucleata</taxon>
        <taxon>Oligohymenophorea</taxon>
        <taxon>Scuticociliatia</taxon>
        <taxon>Philasterida</taxon>
        <taxon>Pseudocohnilembidae</taxon>
        <taxon>Pseudocohnilembus</taxon>
    </lineage>
</organism>
<evidence type="ECO:0000256" key="9">
    <source>
        <dbReference type="ARBA" id="ARBA00023316"/>
    </source>
</evidence>
<dbReference type="SUPFAM" id="SSF53448">
    <property type="entry name" value="Nucleotide-diphospho-sugar transferases"/>
    <property type="match status" value="1"/>
</dbReference>
<evidence type="ECO:0000256" key="5">
    <source>
        <dbReference type="ARBA" id="ARBA00022679"/>
    </source>
</evidence>
<keyword evidence="7 12" id="KW-1133">Transmembrane helix</keyword>
<dbReference type="EMBL" id="LDAU01000220">
    <property type="protein sequence ID" value="KRW99162.1"/>
    <property type="molecule type" value="Genomic_DNA"/>
</dbReference>
<name>A0A0V0QAI6_PSEPJ</name>
<keyword evidence="8 12" id="KW-0472">Membrane</keyword>
<evidence type="ECO:0000256" key="7">
    <source>
        <dbReference type="ARBA" id="ARBA00022989"/>
    </source>
</evidence>
<evidence type="ECO:0000256" key="2">
    <source>
        <dbReference type="ARBA" id="ARBA00012543"/>
    </source>
</evidence>
<feature type="compositionally biased region" description="Low complexity" evidence="11">
    <location>
        <begin position="808"/>
        <end position="845"/>
    </location>
</feature>
<protein>
    <recommendedName>
        <fullName evidence="2">chitin synthase</fullName>
        <ecNumber evidence="2">2.4.1.16</ecNumber>
    </recommendedName>
</protein>
<evidence type="ECO:0000256" key="11">
    <source>
        <dbReference type="SAM" id="MobiDB-lite"/>
    </source>
</evidence>
<dbReference type="PANTHER" id="PTHR22914:SF9">
    <property type="entry name" value="CHITIN SYNTHASE 1"/>
    <property type="match status" value="1"/>
</dbReference>
<reference evidence="13 14" key="1">
    <citation type="journal article" date="2015" name="Sci. Rep.">
        <title>Genome of the facultative scuticociliatosis pathogen Pseudocohnilembus persalinus provides insight into its virulence through horizontal gene transfer.</title>
        <authorList>
            <person name="Xiong J."/>
            <person name="Wang G."/>
            <person name="Cheng J."/>
            <person name="Tian M."/>
            <person name="Pan X."/>
            <person name="Warren A."/>
            <person name="Jiang C."/>
            <person name="Yuan D."/>
            <person name="Miao W."/>
        </authorList>
    </citation>
    <scope>NUCLEOTIDE SEQUENCE [LARGE SCALE GENOMIC DNA]</scope>
    <source>
        <strain evidence="13">36N120E</strain>
    </source>
</reference>
<evidence type="ECO:0000313" key="14">
    <source>
        <dbReference type="Proteomes" id="UP000054937"/>
    </source>
</evidence>
<feature type="transmembrane region" description="Helical" evidence="12">
    <location>
        <begin position="597"/>
        <end position="616"/>
    </location>
</feature>
<evidence type="ECO:0000256" key="8">
    <source>
        <dbReference type="ARBA" id="ARBA00023136"/>
    </source>
</evidence>
<dbReference type="InParanoid" id="A0A0V0QAI6"/>
<dbReference type="InterPro" id="IPR004835">
    <property type="entry name" value="Chitin_synth"/>
</dbReference>
<gene>
    <name evidence="13" type="ORF">PPERSA_07405</name>
</gene>
<keyword evidence="10" id="KW-0175">Coiled coil</keyword>
<proteinExistence type="predicted"/>
<dbReference type="Proteomes" id="UP000054937">
    <property type="component" value="Unassembled WGS sequence"/>
</dbReference>
<comment type="subcellular location">
    <subcellularLocation>
        <location evidence="1">Cell membrane</location>
        <topology evidence="1">Multi-pass membrane protein</topology>
    </subcellularLocation>
</comment>
<dbReference type="PANTHER" id="PTHR22914">
    <property type="entry name" value="CHITIN SYNTHASE"/>
    <property type="match status" value="1"/>
</dbReference>
<dbReference type="InterPro" id="IPR029044">
    <property type="entry name" value="Nucleotide-diphossugar_trans"/>
</dbReference>
<dbReference type="GO" id="GO:0005886">
    <property type="term" value="C:plasma membrane"/>
    <property type="evidence" value="ECO:0007669"/>
    <property type="project" value="UniProtKB-SubCell"/>
</dbReference>
<dbReference type="Pfam" id="PF01644">
    <property type="entry name" value="Chitin_synth_1"/>
    <property type="match status" value="3"/>
</dbReference>
<keyword evidence="4" id="KW-0328">Glycosyltransferase</keyword>
<evidence type="ECO:0000256" key="12">
    <source>
        <dbReference type="SAM" id="Phobius"/>
    </source>
</evidence>
<dbReference type="OMA" id="CEYDIGN"/>
<keyword evidence="3" id="KW-1003">Cell membrane</keyword>
<evidence type="ECO:0000256" key="10">
    <source>
        <dbReference type="SAM" id="Coils"/>
    </source>
</evidence>
<evidence type="ECO:0000256" key="4">
    <source>
        <dbReference type="ARBA" id="ARBA00022676"/>
    </source>
</evidence>
<evidence type="ECO:0000256" key="6">
    <source>
        <dbReference type="ARBA" id="ARBA00022692"/>
    </source>
</evidence>